<dbReference type="GO" id="GO:0032784">
    <property type="term" value="P:regulation of DNA-templated transcription elongation"/>
    <property type="evidence" value="ECO:0007669"/>
    <property type="project" value="InterPro"/>
</dbReference>
<sequence length="143" mass="16062">MWVFKCKPGREQHLVVALMNKFVEFARLGGPLMVKSVVASNSKGFIYVEAERKPHARDCLNGLRDVQQWLMKLVPIHEMTSILDVQTRRKLLVASIWARMKRAGLHKGDLCNVIEILDNGACGVVKSIPRLDLVVLSGGEELK</sequence>
<accession>A0AAV0ULH2</accession>
<comment type="caution">
    <text evidence="2">The sequence shown here is derived from an EMBL/GenBank/DDBJ whole genome shotgun (WGS) entry which is preliminary data.</text>
</comment>
<dbReference type="InterPro" id="IPR039659">
    <property type="entry name" value="SPT5"/>
</dbReference>
<dbReference type="GO" id="GO:0006368">
    <property type="term" value="P:transcription elongation by RNA polymerase II"/>
    <property type="evidence" value="ECO:0007669"/>
    <property type="project" value="TreeGrafter"/>
</dbReference>
<dbReference type="GO" id="GO:0003729">
    <property type="term" value="F:mRNA binding"/>
    <property type="evidence" value="ECO:0007669"/>
    <property type="project" value="TreeGrafter"/>
</dbReference>
<dbReference type="PANTHER" id="PTHR11125:SF7">
    <property type="entry name" value="TRANSCRIPTION ELONGATION FACTOR SPT5"/>
    <property type="match status" value="1"/>
</dbReference>
<dbReference type="InterPro" id="IPR039385">
    <property type="entry name" value="NGN_Euk"/>
</dbReference>
<dbReference type="Pfam" id="PF03439">
    <property type="entry name" value="Spt5-NGN"/>
    <property type="match status" value="1"/>
</dbReference>
<dbReference type="AlphaFoldDB" id="A0AAV0ULH2"/>
<evidence type="ECO:0000259" key="1">
    <source>
        <dbReference type="Pfam" id="PF03439"/>
    </source>
</evidence>
<proteinExistence type="predicted"/>
<protein>
    <recommendedName>
        <fullName evidence="1">NGN domain-containing protein</fullName>
    </recommendedName>
</protein>
<dbReference type="GO" id="GO:0006357">
    <property type="term" value="P:regulation of transcription by RNA polymerase II"/>
    <property type="evidence" value="ECO:0007669"/>
    <property type="project" value="InterPro"/>
</dbReference>
<dbReference type="Proteomes" id="UP001159659">
    <property type="component" value="Unassembled WGS sequence"/>
</dbReference>
<evidence type="ECO:0000313" key="3">
    <source>
        <dbReference type="Proteomes" id="UP001159659"/>
    </source>
</evidence>
<organism evidence="2 3">
    <name type="scientific">Peronospora farinosa</name>
    <dbReference type="NCBI Taxonomy" id="134698"/>
    <lineage>
        <taxon>Eukaryota</taxon>
        <taxon>Sar</taxon>
        <taxon>Stramenopiles</taxon>
        <taxon>Oomycota</taxon>
        <taxon>Peronosporomycetes</taxon>
        <taxon>Peronosporales</taxon>
        <taxon>Peronosporaceae</taxon>
        <taxon>Peronospora</taxon>
    </lineage>
</organism>
<reference evidence="2" key="1">
    <citation type="submission" date="2022-12" db="EMBL/GenBank/DDBJ databases">
        <authorList>
            <person name="Webb A."/>
        </authorList>
    </citation>
    <scope>NUCLEOTIDE SEQUENCE</scope>
    <source>
        <strain evidence="2">Pf2</strain>
    </source>
</reference>
<evidence type="ECO:0000313" key="2">
    <source>
        <dbReference type="EMBL" id="CAI5736435.1"/>
    </source>
</evidence>
<dbReference type="PANTHER" id="PTHR11125">
    <property type="entry name" value="SUPPRESSOR OF TY 5"/>
    <property type="match status" value="1"/>
</dbReference>
<dbReference type="GO" id="GO:0032044">
    <property type="term" value="C:DSIF complex"/>
    <property type="evidence" value="ECO:0007669"/>
    <property type="project" value="TreeGrafter"/>
</dbReference>
<dbReference type="InterPro" id="IPR036735">
    <property type="entry name" value="NGN_dom_sf"/>
</dbReference>
<dbReference type="EMBL" id="CANTFK010000980">
    <property type="protein sequence ID" value="CAI5736435.1"/>
    <property type="molecule type" value="Genomic_DNA"/>
</dbReference>
<dbReference type="CDD" id="cd09888">
    <property type="entry name" value="NGN_Euk"/>
    <property type="match status" value="1"/>
</dbReference>
<feature type="domain" description="NGN" evidence="1">
    <location>
        <begin position="1"/>
        <end position="83"/>
    </location>
</feature>
<dbReference type="Gene3D" id="3.30.70.940">
    <property type="entry name" value="NusG, N-terminal domain"/>
    <property type="match status" value="1"/>
</dbReference>
<dbReference type="InterPro" id="IPR005100">
    <property type="entry name" value="NGN-domain"/>
</dbReference>
<name>A0AAV0ULH2_9STRA</name>
<gene>
    <name evidence="2" type="ORF">PFR002_LOCUS8075</name>
</gene>